<dbReference type="PANTHER" id="PTHR43744:SF12">
    <property type="entry name" value="ABC TRANSPORTER PERMEASE PROTEIN MG189-RELATED"/>
    <property type="match status" value="1"/>
</dbReference>
<feature type="transmembrane region" description="Helical" evidence="7">
    <location>
        <begin position="246"/>
        <end position="271"/>
    </location>
</feature>
<dbReference type="Gene3D" id="1.10.3720.10">
    <property type="entry name" value="MetI-like"/>
    <property type="match status" value="1"/>
</dbReference>
<dbReference type="PANTHER" id="PTHR43744">
    <property type="entry name" value="ABC TRANSPORTER PERMEASE PROTEIN MG189-RELATED-RELATED"/>
    <property type="match status" value="1"/>
</dbReference>
<dbReference type="eggNOG" id="COG0395">
    <property type="taxonomic scope" value="Bacteria"/>
</dbReference>
<keyword evidence="2 7" id="KW-0813">Transport</keyword>
<keyword evidence="3" id="KW-1003">Cell membrane</keyword>
<dbReference type="Proteomes" id="UP000004668">
    <property type="component" value="Unassembled WGS sequence"/>
</dbReference>
<feature type="transmembrane region" description="Helical" evidence="7">
    <location>
        <begin position="73"/>
        <end position="95"/>
    </location>
</feature>
<comment type="subcellular location">
    <subcellularLocation>
        <location evidence="1 7">Cell membrane</location>
        <topology evidence="1 7">Multi-pass membrane protein</topology>
    </subcellularLocation>
</comment>
<evidence type="ECO:0000313" key="10">
    <source>
        <dbReference type="EMBL" id="EGE39205.1"/>
    </source>
</evidence>
<organism evidence="10 11">
    <name type="scientific">Actinomyces viscosus C505</name>
    <dbReference type="NCBI Taxonomy" id="562973"/>
    <lineage>
        <taxon>Bacteria</taxon>
        <taxon>Bacillati</taxon>
        <taxon>Actinomycetota</taxon>
        <taxon>Actinomycetes</taxon>
        <taxon>Actinomycetales</taxon>
        <taxon>Actinomycetaceae</taxon>
        <taxon>Actinomyces</taxon>
    </lineage>
</organism>
<feature type="transmembrane region" description="Helical" evidence="7">
    <location>
        <begin position="175"/>
        <end position="196"/>
    </location>
</feature>
<dbReference type="GO" id="GO:0005886">
    <property type="term" value="C:plasma membrane"/>
    <property type="evidence" value="ECO:0007669"/>
    <property type="project" value="UniProtKB-SubCell"/>
</dbReference>
<evidence type="ECO:0000256" key="7">
    <source>
        <dbReference type="RuleBase" id="RU363032"/>
    </source>
</evidence>
<gene>
    <name evidence="10" type="ORF">HMPREF0059_00554</name>
</gene>
<evidence type="ECO:0000256" key="3">
    <source>
        <dbReference type="ARBA" id="ARBA00022475"/>
    </source>
</evidence>
<feature type="transmembrane region" description="Helical" evidence="7">
    <location>
        <begin position="141"/>
        <end position="163"/>
    </location>
</feature>
<evidence type="ECO:0000256" key="1">
    <source>
        <dbReference type="ARBA" id="ARBA00004651"/>
    </source>
</evidence>
<reference evidence="11" key="1">
    <citation type="submission" date="2010-02" db="EMBL/GenBank/DDBJ databases">
        <title>The Genome Sequence of Prevotella oris strain C735.</title>
        <authorList>
            <consortium name="The Broad Institute Genome Sequencing Platform"/>
            <person name="Ward D."/>
            <person name="Feldgarden M."/>
            <person name="Earl A."/>
            <person name="Young S.K."/>
            <person name="Zeng Q."/>
            <person name="Koehrsen M."/>
            <person name="Alvarado L."/>
            <person name="Berlin A."/>
            <person name="Bochicchio J."/>
            <person name="Borenstein D."/>
            <person name="Chapman S.B."/>
            <person name="Chen Z."/>
            <person name="Engels R."/>
            <person name="Freedman E."/>
            <person name="Gellesch M."/>
            <person name="Goldberg J."/>
            <person name="Griggs A."/>
            <person name="Gujja S."/>
            <person name="Heilman E."/>
            <person name="Heiman D."/>
            <person name="Hepburn T."/>
            <person name="Howarth C."/>
            <person name="Jen D."/>
            <person name="Larson L."/>
            <person name="Mehta T."/>
            <person name="Park D."/>
            <person name="Pearson M."/>
            <person name="Roberts A."/>
            <person name="Saif S."/>
            <person name="Shea T."/>
            <person name="Shenoy N."/>
            <person name="Sisk P."/>
            <person name="Stolte C."/>
            <person name="Sykes S."/>
            <person name="Thomson T."/>
            <person name="Walk T."/>
            <person name="White J."/>
            <person name="Yandava C."/>
            <person name="Sibley C.D."/>
            <person name="Field T.R."/>
            <person name="Grinwis M."/>
            <person name="Eshaghurshan C.S."/>
            <person name="Surette M.G."/>
            <person name="Haas B."/>
            <person name="Nusbaum C."/>
            <person name="Birren B."/>
        </authorList>
    </citation>
    <scope>NUCLEOTIDE SEQUENCE [LARGE SCALE GENOMIC DNA]</scope>
    <source>
        <strain evidence="11">C505</strain>
    </source>
</reference>
<keyword evidence="5 7" id="KW-1133">Transmembrane helix</keyword>
<dbReference type="HOGENOM" id="CLU_016047_1_1_11"/>
<dbReference type="PROSITE" id="PS50928">
    <property type="entry name" value="ABC_TM1"/>
    <property type="match status" value="1"/>
</dbReference>
<dbReference type="InterPro" id="IPR035906">
    <property type="entry name" value="MetI-like_sf"/>
</dbReference>
<dbReference type="AlphaFoldDB" id="F2UVV2"/>
<dbReference type="SUPFAM" id="SSF161098">
    <property type="entry name" value="MetI-like"/>
    <property type="match status" value="1"/>
</dbReference>
<dbReference type="EMBL" id="ACRE02000023">
    <property type="protein sequence ID" value="EGE39205.1"/>
    <property type="molecule type" value="Genomic_DNA"/>
</dbReference>
<evidence type="ECO:0000256" key="8">
    <source>
        <dbReference type="SAM" id="MobiDB-lite"/>
    </source>
</evidence>
<evidence type="ECO:0000256" key="2">
    <source>
        <dbReference type="ARBA" id="ARBA00022448"/>
    </source>
</evidence>
<accession>F2UVV2</accession>
<feature type="transmembrane region" description="Helical" evidence="7">
    <location>
        <begin position="306"/>
        <end position="327"/>
    </location>
</feature>
<dbReference type="InterPro" id="IPR000515">
    <property type="entry name" value="MetI-like"/>
</dbReference>
<evidence type="ECO:0000256" key="6">
    <source>
        <dbReference type="ARBA" id="ARBA00023136"/>
    </source>
</evidence>
<proteinExistence type="inferred from homology"/>
<feature type="compositionally biased region" description="Basic and acidic residues" evidence="8">
    <location>
        <begin position="48"/>
        <end position="57"/>
    </location>
</feature>
<dbReference type="Pfam" id="PF00528">
    <property type="entry name" value="BPD_transp_1"/>
    <property type="match status" value="1"/>
</dbReference>
<name>F2UVV2_ACTVI</name>
<evidence type="ECO:0000256" key="5">
    <source>
        <dbReference type="ARBA" id="ARBA00022989"/>
    </source>
</evidence>
<feature type="domain" description="ABC transmembrane type-1" evidence="9">
    <location>
        <begin position="137"/>
        <end position="327"/>
    </location>
</feature>
<keyword evidence="4 7" id="KW-0812">Transmembrane</keyword>
<evidence type="ECO:0000313" key="11">
    <source>
        <dbReference type="Proteomes" id="UP000004668"/>
    </source>
</evidence>
<sequence>MDGAGLHANDDGLQLDDRCALTVRLGAGLGDLRPHRPGGRCPGRPLRPRAEQDRQVKPTDTPRSLRPSVPARAVTIAVLVIVLAYMLGPVYWLIISSTKSNSDLLTTSGWWFSGRNSFSTNYSALMSWTQGLFWRWILNSLLYSSVAGVLGTLLSVAAGYGLAKFEFAGRGAVQVVILSGLLMPIALLTIPLYLVLDAVHLTNTVWSIILPCSVSPFGVFLGRVYADSSVPNEIIDSARIDGASEIRIFFTIVLRLLAPAMVTIFLFIFVATWNNFFLPLMTINSAELKPVTLGLYGMSTYFNPQYGALLQGTLLGVIPLIVLFLGLQRFWQSGLAAGAVKG</sequence>
<comment type="similarity">
    <text evidence="7">Belongs to the binding-protein-dependent transport system permease family.</text>
</comment>
<evidence type="ECO:0000256" key="4">
    <source>
        <dbReference type="ARBA" id="ARBA00022692"/>
    </source>
</evidence>
<reference evidence="10 11" key="2">
    <citation type="submission" date="2011-10" db="EMBL/GenBank/DDBJ databases">
        <title>The Genome Sequence of Actinomyces viscosus C505.</title>
        <authorList>
            <consortium name="The Broad Institute Genome Sequencing Platform"/>
            <consortium name="The Broad Institute Genome Sequencing Center for Infectious Disease"/>
            <person name="Earl A."/>
            <person name="Ward D."/>
            <person name="Feldgarden M."/>
            <person name="Gevers D."/>
            <person name="Sibley C.D."/>
            <person name="Field T.R."/>
            <person name="Grinwis M."/>
            <person name="Eshaghurshan C.S."/>
            <person name="Surette M.G."/>
            <person name="Young S.K."/>
            <person name="Zeng Q."/>
            <person name="Gargeya S."/>
            <person name="Fitzgerald M."/>
            <person name="Haas B."/>
            <person name="Abouelleil A."/>
            <person name="Alvarado L."/>
            <person name="Arachchi H.M."/>
            <person name="Berlin A."/>
            <person name="Brown A."/>
            <person name="Chapman S.B."/>
            <person name="Chen Z."/>
            <person name="Dunbar C."/>
            <person name="Freedman E."/>
            <person name="Gearin G."/>
            <person name="Goldberg J."/>
            <person name="Griggs A."/>
            <person name="Gujja S."/>
            <person name="Heiman D."/>
            <person name="Howarth C."/>
            <person name="Larson L."/>
            <person name="Lui A."/>
            <person name="MacDonald P.J.P."/>
            <person name="Montmayeur A."/>
            <person name="Murphy C."/>
            <person name="Neiman D."/>
            <person name="Pearson M."/>
            <person name="Priest M."/>
            <person name="Roberts A."/>
            <person name="Saif S."/>
            <person name="Shea T."/>
            <person name="Shenoy N."/>
            <person name="Sisk P."/>
            <person name="Stolte C."/>
            <person name="Sykes S."/>
            <person name="Wortman J."/>
            <person name="Nusbaum C."/>
            <person name="Birren B."/>
        </authorList>
    </citation>
    <scope>NUCLEOTIDE SEQUENCE [LARGE SCALE GENOMIC DNA]</scope>
    <source>
        <strain evidence="10 11">C505</strain>
    </source>
</reference>
<dbReference type="CDD" id="cd06261">
    <property type="entry name" value="TM_PBP2"/>
    <property type="match status" value="1"/>
</dbReference>
<keyword evidence="6 7" id="KW-0472">Membrane</keyword>
<evidence type="ECO:0000259" key="9">
    <source>
        <dbReference type="PROSITE" id="PS50928"/>
    </source>
</evidence>
<protein>
    <recommendedName>
        <fullName evidence="9">ABC transmembrane type-1 domain-containing protein</fullName>
    </recommendedName>
</protein>
<comment type="caution">
    <text evidence="10">The sequence shown here is derived from an EMBL/GenBank/DDBJ whole genome shotgun (WGS) entry which is preliminary data.</text>
</comment>
<feature type="region of interest" description="Disordered" evidence="8">
    <location>
        <begin position="31"/>
        <end position="66"/>
    </location>
</feature>
<dbReference type="GO" id="GO:0055085">
    <property type="term" value="P:transmembrane transport"/>
    <property type="evidence" value="ECO:0007669"/>
    <property type="project" value="InterPro"/>
</dbReference>
<feature type="transmembrane region" description="Helical" evidence="7">
    <location>
        <begin position="208"/>
        <end position="226"/>
    </location>
</feature>